<dbReference type="Proteomes" id="UP001447188">
    <property type="component" value="Unassembled WGS sequence"/>
</dbReference>
<protein>
    <recommendedName>
        <fullName evidence="2">Protein kinase domain-containing protein</fullName>
    </recommendedName>
</protein>
<dbReference type="Gene3D" id="1.10.510.10">
    <property type="entry name" value="Transferase(Phosphotransferase) domain 1"/>
    <property type="match status" value="1"/>
</dbReference>
<evidence type="ECO:0000259" key="2">
    <source>
        <dbReference type="PROSITE" id="PS50011"/>
    </source>
</evidence>
<dbReference type="SUPFAM" id="SSF56112">
    <property type="entry name" value="Protein kinase-like (PK-like)"/>
    <property type="match status" value="1"/>
</dbReference>
<keyword evidence="4" id="KW-1185">Reference proteome</keyword>
<dbReference type="EMBL" id="JBBBZM010000318">
    <property type="protein sequence ID" value="KAL0631004.1"/>
    <property type="molecule type" value="Genomic_DNA"/>
</dbReference>
<feature type="domain" description="Protein kinase" evidence="2">
    <location>
        <begin position="367"/>
        <end position="609"/>
    </location>
</feature>
<dbReference type="InterPro" id="IPR011009">
    <property type="entry name" value="Kinase-like_dom_sf"/>
</dbReference>
<reference evidence="3 4" key="1">
    <citation type="submission" date="2024-02" db="EMBL/GenBank/DDBJ databases">
        <title>Discinaceae phylogenomics.</title>
        <authorList>
            <person name="Dirks A.C."/>
            <person name="James T.Y."/>
        </authorList>
    </citation>
    <scope>NUCLEOTIDE SEQUENCE [LARGE SCALE GENOMIC DNA]</scope>
    <source>
        <strain evidence="3 4">ACD0624</strain>
    </source>
</reference>
<sequence>MSAFLGCFGYLQRSRHAHNSSKKNANYQSISEVMLAKTPINIIDRFRAAIKSMEPSISFPTSIMLPFEYSAMSSEADVSSYLDAQVVISAWQVVTRMFPPDRRSYDLLSVKQLQTQDGVPDHVFGFSKVRGATGQKEFQACAILEFKSPGMVRGMITVIGDNSLFTLPQTNRMIGRSDVVFGGLPLSGYAALTLRVAPGIENKLAGRSVDQTVDWTIVTRQLRKYAVATGALDVVVMDEVTAIYFRFPPDPAADDHFHEYLVASLVDIPTVPSDLSMREIIAFMCWRALLGKGPYMRDFGNPTVEMIGESIGENDSGGGTTTQPPPSTKRPHESSGGRVQPKRGRRDNGGGGANKVAMFNRWTLNSFVTMENLSRFPFGLTDFERSDLLDSDFPKSSSPRPRIHRTFNHNLRYFITLGLTIEFKIIQIITDTVAVLTTNADGHSCFLLAKLFAHRDSQELLAKEIAVYNACKTLQGTDIPYFYGVWQITSPPAFALIVLLTEFIKPGTTIAELRSAAHYLPADSPALECALARLSALQKTGTLAMEALHSHGVIHNDPVGRNLVVSEDILGRERVVIVDFDLAQVHSDREVVERRARQDWAFFRNAFRM</sequence>
<name>A0ABR3G4Z5_9PEZI</name>
<feature type="region of interest" description="Disordered" evidence="1">
    <location>
        <begin position="306"/>
        <end position="354"/>
    </location>
</feature>
<dbReference type="InterPro" id="IPR000719">
    <property type="entry name" value="Prot_kinase_dom"/>
</dbReference>
<evidence type="ECO:0000313" key="3">
    <source>
        <dbReference type="EMBL" id="KAL0631004.1"/>
    </source>
</evidence>
<gene>
    <name evidence="3" type="ORF">Q9L58_010140</name>
</gene>
<evidence type="ECO:0000313" key="4">
    <source>
        <dbReference type="Proteomes" id="UP001447188"/>
    </source>
</evidence>
<dbReference type="PROSITE" id="PS50011">
    <property type="entry name" value="PROTEIN_KINASE_DOM"/>
    <property type="match status" value="1"/>
</dbReference>
<proteinExistence type="predicted"/>
<evidence type="ECO:0000256" key="1">
    <source>
        <dbReference type="SAM" id="MobiDB-lite"/>
    </source>
</evidence>
<organism evidence="3 4">
    <name type="scientific">Discina gigas</name>
    <dbReference type="NCBI Taxonomy" id="1032678"/>
    <lineage>
        <taxon>Eukaryota</taxon>
        <taxon>Fungi</taxon>
        <taxon>Dikarya</taxon>
        <taxon>Ascomycota</taxon>
        <taxon>Pezizomycotina</taxon>
        <taxon>Pezizomycetes</taxon>
        <taxon>Pezizales</taxon>
        <taxon>Discinaceae</taxon>
        <taxon>Discina</taxon>
    </lineage>
</organism>
<accession>A0ABR3G4Z5</accession>
<comment type="caution">
    <text evidence="3">The sequence shown here is derived from an EMBL/GenBank/DDBJ whole genome shotgun (WGS) entry which is preliminary data.</text>
</comment>